<feature type="domain" description="N-acetyltransferase" evidence="3">
    <location>
        <begin position="3"/>
        <end position="145"/>
    </location>
</feature>
<evidence type="ECO:0000259" key="3">
    <source>
        <dbReference type="PROSITE" id="PS51186"/>
    </source>
</evidence>
<evidence type="ECO:0000313" key="4">
    <source>
        <dbReference type="EMBL" id="AIR90334.1"/>
    </source>
</evidence>
<dbReference type="InterPro" id="IPR050832">
    <property type="entry name" value="Bact_Acetyltransf"/>
</dbReference>
<dbReference type="PROSITE" id="PS51186">
    <property type="entry name" value="GNAT"/>
    <property type="match status" value="1"/>
</dbReference>
<dbReference type="OrthoDB" id="7356080at2"/>
<gene>
    <name evidence="4" type="ORF">LK03_13985</name>
</gene>
<sequence length="145" mass="15845">MEALIRLARLDDIAAIFAIRTGVVENHLSMAELEQMGITPAAIAEAIEAGPCAWVAEVSGVPVGFSMVDDEEACLFAAFVLPEYEGQGLGRCLIAAAEQQLFQRHARIWLETAADSRACAVYRRLGWQVVEQLAQGDVRLEKVRC</sequence>
<keyword evidence="2" id="KW-0012">Acyltransferase</keyword>
<dbReference type="AlphaFoldDB" id="A0A089WT06"/>
<dbReference type="eggNOG" id="COG0456">
    <property type="taxonomic scope" value="Bacteria"/>
</dbReference>
<protein>
    <submittedName>
        <fullName evidence="4">GCN5 family acetyltransferase</fullName>
    </submittedName>
</protein>
<keyword evidence="1 4" id="KW-0808">Transferase</keyword>
<proteinExistence type="predicted"/>
<dbReference type="GO" id="GO:0016747">
    <property type="term" value="F:acyltransferase activity, transferring groups other than amino-acyl groups"/>
    <property type="evidence" value="ECO:0007669"/>
    <property type="project" value="InterPro"/>
</dbReference>
<name>A0A089WT06_9PSED</name>
<dbReference type="Gene3D" id="3.40.630.30">
    <property type="match status" value="1"/>
</dbReference>
<dbReference type="PANTHER" id="PTHR43877">
    <property type="entry name" value="AMINOALKYLPHOSPHONATE N-ACETYLTRANSFERASE-RELATED-RELATED"/>
    <property type="match status" value="1"/>
</dbReference>
<dbReference type="CDD" id="cd04301">
    <property type="entry name" value="NAT_SF"/>
    <property type="match status" value="1"/>
</dbReference>
<dbReference type="KEGG" id="psw:LK03_13985"/>
<accession>A0A089WT06</accession>
<dbReference type="RefSeq" id="WP_038412937.1">
    <property type="nucleotide sequence ID" value="NZ_CP009455.1"/>
</dbReference>
<dbReference type="Proteomes" id="UP000029493">
    <property type="component" value="Chromosome"/>
</dbReference>
<reference evidence="4 5" key="1">
    <citation type="submission" date="2014-09" db="EMBL/GenBank/DDBJ databases">
        <authorList>
            <person name="Chan K.-G."/>
        </authorList>
    </citation>
    <scope>NUCLEOTIDE SEQUENCE [LARGE SCALE GENOMIC DNA]</scope>
    <source>
        <strain evidence="4 5">ND07</strain>
    </source>
</reference>
<evidence type="ECO:0000313" key="5">
    <source>
        <dbReference type="Proteomes" id="UP000029493"/>
    </source>
</evidence>
<evidence type="ECO:0000256" key="2">
    <source>
        <dbReference type="ARBA" id="ARBA00023315"/>
    </source>
</evidence>
<organism evidence="4 5">
    <name type="scientific">Pseudomonas cremoricolorata</name>
    <dbReference type="NCBI Taxonomy" id="157783"/>
    <lineage>
        <taxon>Bacteria</taxon>
        <taxon>Pseudomonadati</taxon>
        <taxon>Pseudomonadota</taxon>
        <taxon>Gammaproteobacteria</taxon>
        <taxon>Pseudomonadales</taxon>
        <taxon>Pseudomonadaceae</taxon>
        <taxon>Pseudomonas</taxon>
    </lineage>
</organism>
<evidence type="ECO:0000256" key="1">
    <source>
        <dbReference type="ARBA" id="ARBA00022679"/>
    </source>
</evidence>
<dbReference type="InterPro" id="IPR016181">
    <property type="entry name" value="Acyl_CoA_acyltransferase"/>
</dbReference>
<dbReference type="InterPro" id="IPR000182">
    <property type="entry name" value="GNAT_dom"/>
</dbReference>
<dbReference type="EMBL" id="CP009455">
    <property type="protein sequence ID" value="AIR90334.1"/>
    <property type="molecule type" value="Genomic_DNA"/>
</dbReference>
<dbReference type="SUPFAM" id="SSF55729">
    <property type="entry name" value="Acyl-CoA N-acyltransferases (Nat)"/>
    <property type="match status" value="1"/>
</dbReference>
<keyword evidence="5" id="KW-1185">Reference proteome</keyword>
<dbReference type="Pfam" id="PF00583">
    <property type="entry name" value="Acetyltransf_1"/>
    <property type="match status" value="1"/>
</dbReference>